<proteinExistence type="predicted"/>
<comment type="caution">
    <text evidence="2">The sequence shown here is derived from an EMBL/GenBank/DDBJ whole genome shotgun (WGS) entry which is preliminary data.</text>
</comment>
<dbReference type="EMBL" id="WNYA01000002">
    <property type="protein sequence ID" value="KAG8587747.1"/>
    <property type="molecule type" value="Genomic_DNA"/>
</dbReference>
<dbReference type="Pfam" id="PF00089">
    <property type="entry name" value="Trypsin"/>
    <property type="match status" value="1"/>
</dbReference>
<dbReference type="AlphaFoldDB" id="A0AAV7CUJ4"/>
<accession>A0AAV7CUJ4</accession>
<dbReference type="GO" id="GO:0006508">
    <property type="term" value="P:proteolysis"/>
    <property type="evidence" value="ECO:0007669"/>
    <property type="project" value="InterPro"/>
</dbReference>
<dbReference type="InterPro" id="IPR001254">
    <property type="entry name" value="Trypsin_dom"/>
</dbReference>
<keyword evidence="3" id="KW-1185">Reference proteome</keyword>
<dbReference type="InterPro" id="IPR043504">
    <property type="entry name" value="Peptidase_S1_PA_chymotrypsin"/>
</dbReference>
<name>A0AAV7CUJ4_ENGPU</name>
<feature type="domain" description="Peptidase S1" evidence="1">
    <location>
        <begin position="89"/>
        <end position="124"/>
    </location>
</feature>
<dbReference type="Gene3D" id="2.40.10.10">
    <property type="entry name" value="Trypsin-like serine proteases"/>
    <property type="match status" value="1"/>
</dbReference>
<evidence type="ECO:0000259" key="1">
    <source>
        <dbReference type="Pfam" id="PF00089"/>
    </source>
</evidence>
<dbReference type="GO" id="GO:0004252">
    <property type="term" value="F:serine-type endopeptidase activity"/>
    <property type="evidence" value="ECO:0007669"/>
    <property type="project" value="InterPro"/>
</dbReference>
<dbReference type="InterPro" id="IPR009003">
    <property type="entry name" value="Peptidase_S1_PA"/>
</dbReference>
<gene>
    <name evidence="2" type="ORF">GDO81_005772</name>
</gene>
<dbReference type="Proteomes" id="UP000824782">
    <property type="component" value="Unassembled WGS sequence"/>
</dbReference>
<dbReference type="SUPFAM" id="SSF50494">
    <property type="entry name" value="Trypsin-like serine proteases"/>
    <property type="match status" value="1"/>
</dbReference>
<evidence type="ECO:0000313" key="2">
    <source>
        <dbReference type="EMBL" id="KAG8587747.1"/>
    </source>
</evidence>
<evidence type="ECO:0000313" key="3">
    <source>
        <dbReference type="Proteomes" id="UP000824782"/>
    </source>
</evidence>
<organism evidence="2 3">
    <name type="scientific">Engystomops pustulosus</name>
    <name type="common">Tungara frog</name>
    <name type="synonym">Physalaemus pustulosus</name>
    <dbReference type="NCBI Taxonomy" id="76066"/>
    <lineage>
        <taxon>Eukaryota</taxon>
        <taxon>Metazoa</taxon>
        <taxon>Chordata</taxon>
        <taxon>Craniata</taxon>
        <taxon>Vertebrata</taxon>
        <taxon>Euteleostomi</taxon>
        <taxon>Amphibia</taxon>
        <taxon>Batrachia</taxon>
        <taxon>Anura</taxon>
        <taxon>Neobatrachia</taxon>
        <taxon>Hyloidea</taxon>
        <taxon>Leptodactylidae</taxon>
        <taxon>Leiuperinae</taxon>
        <taxon>Engystomops</taxon>
    </lineage>
</organism>
<protein>
    <recommendedName>
        <fullName evidence="1">Peptidase S1 domain-containing protein</fullName>
    </recommendedName>
</protein>
<reference evidence="2" key="1">
    <citation type="thesis" date="2020" institute="ProQuest LLC" country="789 East Eisenhower Parkway, Ann Arbor, MI, USA">
        <title>Comparative Genomics and Chromosome Evolution.</title>
        <authorList>
            <person name="Mudd A.B."/>
        </authorList>
    </citation>
    <scope>NUCLEOTIDE SEQUENCE</scope>
    <source>
        <strain evidence="2">237g6f4</strain>
        <tissue evidence="2">Blood</tissue>
    </source>
</reference>
<sequence>MNTALNNSSVKVSYRNASVFWPRPDPTIAYFQLLFCNNNFTMSGINADNVVQILRNYSISNSNINISLNVDSLAVGAVASCPTFLNVSQSWPWRVVLQENQVTLCSGSLLGSFWVLITARCVQNR</sequence>